<proteinExistence type="predicted"/>
<evidence type="ECO:0000313" key="1">
    <source>
        <dbReference type="EMBL" id="GBP16651.1"/>
    </source>
</evidence>
<name>A0A4C1TRM5_EUMVA</name>
<dbReference type="Proteomes" id="UP000299102">
    <property type="component" value="Unassembled WGS sequence"/>
</dbReference>
<sequence>MLVVDNQTFPARKTKRRPLNDLRFYASTRRVSSILCRFLLKKDALITTLSGRIDGRLIRPVSSVRLALTEETGILGIIHVKRSSGPILGLDTIKRKSRPNLNSINTFS</sequence>
<reference evidence="1 2" key="1">
    <citation type="journal article" date="2019" name="Commun. Biol.">
        <title>The bagworm genome reveals a unique fibroin gene that provides high tensile strength.</title>
        <authorList>
            <person name="Kono N."/>
            <person name="Nakamura H."/>
            <person name="Ohtoshi R."/>
            <person name="Tomita M."/>
            <person name="Numata K."/>
            <person name="Arakawa K."/>
        </authorList>
    </citation>
    <scope>NUCLEOTIDE SEQUENCE [LARGE SCALE GENOMIC DNA]</scope>
</reference>
<comment type="caution">
    <text evidence="1">The sequence shown here is derived from an EMBL/GenBank/DDBJ whole genome shotgun (WGS) entry which is preliminary data.</text>
</comment>
<dbReference type="EMBL" id="BGZK01000080">
    <property type="protein sequence ID" value="GBP16651.1"/>
    <property type="molecule type" value="Genomic_DNA"/>
</dbReference>
<accession>A0A4C1TRM5</accession>
<keyword evidence="2" id="KW-1185">Reference proteome</keyword>
<dbReference type="AlphaFoldDB" id="A0A4C1TRM5"/>
<protein>
    <submittedName>
        <fullName evidence="1">Uncharacterized protein</fullName>
    </submittedName>
</protein>
<gene>
    <name evidence="1" type="ORF">EVAR_19440_1</name>
</gene>
<evidence type="ECO:0000313" key="2">
    <source>
        <dbReference type="Proteomes" id="UP000299102"/>
    </source>
</evidence>
<organism evidence="1 2">
    <name type="scientific">Eumeta variegata</name>
    <name type="common">Bagworm moth</name>
    <name type="synonym">Eumeta japonica</name>
    <dbReference type="NCBI Taxonomy" id="151549"/>
    <lineage>
        <taxon>Eukaryota</taxon>
        <taxon>Metazoa</taxon>
        <taxon>Ecdysozoa</taxon>
        <taxon>Arthropoda</taxon>
        <taxon>Hexapoda</taxon>
        <taxon>Insecta</taxon>
        <taxon>Pterygota</taxon>
        <taxon>Neoptera</taxon>
        <taxon>Endopterygota</taxon>
        <taxon>Lepidoptera</taxon>
        <taxon>Glossata</taxon>
        <taxon>Ditrysia</taxon>
        <taxon>Tineoidea</taxon>
        <taxon>Psychidae</taxon>
        <taxon>Oiketicinae</taxon>
        <taxon>Eumeta</taxon>
    </lineage>
</organism>